<dbReference type="Pfam" id="PF06902">
    <property type="entry name" value="Fer4_19"/>
    <property type="match status" value="1"/>
</dbReference>
<keyword evidence="1" id="KW-0001">2Fe-2S</keyword>
<dbReference type="eggNOG" id="COG3369">
    <property type="taxonomic scope" value="Bacteria"/>
</dbReference>
<feature type="domain" description="Iron-binding zinc finger CDGSH type" evidence="5">
    <location>
        <begin position="39"/>
        <end position="76"/>
    </location>
</feature>
<dbReference type="PIRSF" id="PIRSF009180">
    <property type="entry name" value="UCP009180"/>
    <property type="match status" value="1"/>
</dbReference>
<dbReference type="GO" id="GO:0046872">
    <property type="term" value="F:metal ion binding"/>
    <property type="evidence" value="ECO:0007669"/>
    <property type="project" value="UniProtKB-KW"/>
</dbReference>
<dbReference type="GO" id="GO:0005737">
    <property type="term" value="C:cytoplasm"/>
    <property type="evidence" value="ECO:0007669"/>
    <property type="project" value="UniProtKB-ARBA"/>
</dbReference>
<sequence>MSNDKKECKIKVIKDGPYIVSGNVPLYEKIIVKKGKGYELKDGREIQQSSEYALCRCGKSKNPPFCDGSHVKEDFVGTETAEKSKFEDRAEILEGTTIDLLDDKRCAFARFCHSENGSAWELTKSSDTDEKRNEAIKAASECPAGRLVAVDKDGNMIEPEYEPSIEILQDPEKQASAGIFVKGGIPIESADGDIYERRNRVTLCRCGKSKNKPFCDGTHDSVKFLDRE</sequence>
<dbReference type="HOGENOM" id="CLU_1233392_0_0_9"/>
<dbReference type="InterPro" id="IPR010693">
    <property type="entry name" value="Divergent_4Fe-4S_mono-cluster"/>
</dbReference>
<name>K0AYG7_GOTA9</name>
<dbReference type="Gene3D" id="3.40.5.90">
    <property type="entry name" value="CDGSH iron-sulfur domain, mitoNEET-type"/>
    <property type="match status" value="2"/>
</dbReference>
<dbReference type="Pfam" id="PF09360">
    <property type="entry name" value="zf-CDGSH"/>
    <property type="match status" value="2"/>
</dbReference>
<dbReference type="PANTHER" id="PTHR46491">
    <property type="entry name" value="CDGSH IRON SULFUR DOMAIN PROTEIN HOMOLOG"/>
    <property type="match status" value="1"/>
</dbReference>
<keyword evidence="4" id="KW-0411">Iron-sulfur</keyword>
<dbReference type="KEGG" id="cad:Curi_c07440"/>
<dbReference type="STRING" id="1128398.Curi_c07440"/>
<evidence type="ECO:0000256" key="1">
    <source>
        <dbReference type="ARBA" id="ARBA00022714"/>
    </source>
</evidence>
<organism evidence="6 7">
    <name type="scientific">Gottschalkia acidurici (strain ATCC 7906 / DSM 604 / BCRC 14475 / CIP 104303 / KCTC 5404 / NCIMB 10678 / 9a)</name>
    <name type="common">Clostridium acidurici</name>
    <dbReference type="NCBI Taxonomy" id="1128398"/>
    <lineage>
        <taxon>Bacteria</taxon>
        <taxon>Bacillati</taxon>
        <taxon>Bacillota</taxon>
        <taxon>Tissierellia</taxon>
        <taxon>Tissierellales</taxon>
        <taxon>Gottschalkiaceae</taxon>
        <taxon>Gottschalkia</taxon>
    </lineage>
</organism>
<proteinExistence type="predicted"/>
<dbReference type="InterPro" id="IPR016548">
    <property type="entry name" value="UCP009180"/>
</dbReference>
<dbReference type="AlphaFoldDB" id="K0AYG7"/>
<feature type="domain" description="Iron-binding zinc finger CDGSH type" evidence="5">
    <location>
        <begin position="188"/>
        <end position="225"/>
    </location>
</feature>
<evidence type="ECO:0000256" key="2">
    <source>
        <dbReference type="ARBA" id="ARBA00022723"/>
    </source>
</evidence>
<protein>
    <submittedName>
        <fullName evidence="6">Zinc finger CDGSH-type domain-containing protein</fullName>
    </submittedName>
</protein>
<keyword evidence="3" id="KW-0408">Iron</keyword>
<dbReference type="PATRIC" id="fig|1128398.3.peg.791"/>
<evidence type="ECO:0000313" key="6">
    <source>
        <dbReference type="EMBL" id="AFS77817.1"/>
    </source>
</evidence>
<dbReference type="PANTHER" id="PTHR46491:SF3">
    <property type="entry name" value="CDGSH IRON-SULFUR DOMAIN-CONTAINING PROTEIN 3, MITOCHONDRIAL"/>
    <property type="match status" value="1"/>
</dbReference>
<evidence type="ECO:0000313" key="7">
    <source>
        <dbReference type="Proteomes" id="UP000006094"/>
    </source>
</evidence>
<dbReference type="OrthoDB" id="9793389at2"/>
<accession>K0AYG7</accession>
<keyword evidence="2" id="KW-0479">Metal-binding</keyword>
<dbReference type="RefSeq" id="WP_014966954.1">
    <property type="nucleotide sequence ID" value="NC_018664.1"/>
</dbReference>
<dbReference type="EMBL" id="CP003326">
    <property type="protein sequence ID" value="AFS77817.1"/>
    <property type="molecule type" value="Genomic_DNA"/>
</dbReference>
<evidence type="ECO:0000259" key="5">
    <source>
        <dbReference type="SMART" id="SM00704"/>
    </source>
</evidence>
<evidence type="ECO:0000256" key="4">
    <source>
        <dbReference type="ARBA" id="ARBA00023014"/>
    </source>
</evidence>
<gene>
    <name evidence="6" type="ordered locus">Curi_c07440</name>
</gene>
<dbReference type="Proteomes" id="UP000006094">
    <property type="component" value="Chromosome"/>
</dbReference>
<dbReference type="SMART" id="SM00704">
    <property type="entry name" value="ZnF_CDGSH"/>
    <property type="match status" value="2"/>
</dbReference>
<dbReference type="GO" id="GO:0051537">
    <property type="term" value="F:2 iron, 2 sulfur cluster binding"/>
    <property type="evidence" value="ECO:0007669"/>
    <property type="project" value="UniProtKB-KW"/>
</dbReference>
<dbReference type="InterPro" id="IPR042216">
    <property type="entry name" value="MitoNEET_CISD"/>
</dbReference>
<reference evidence="6 7" key="1">
    <citation type="journal article" date="2012" name="PLoS ONE">
        <title>The purine-utilizing bacterium Clostridium acidurici 9a: a genome-guided metabolic reconsideration.</title>
        <authorList>
            <person name="Hartwich K."/>
            <person name="Poehlein A."/>
            <person name="Daniel R."/>
        </authorList>
    </citation>
    <scope>NUCLEOTIDE SEQUENCE [LARGE SCALE GENOMIC DNA]</scope>
    <source>
        <strain evidence="7">ATCC 7906 / DSM 604 / BCRC 14475 / CIP 104303 / KCTC 5404 / NCIMB 10678 / 9a</strain>
    </source>
</reference>
<dbReference type="InterPro" id="IPR052950">
    <property type="entry name" value="CISD"/>
</dbReference>
<dbReference type="InterPro" id="IPR018967">
    <property type="entry name" value="FeS-contain_CDGSH-typ"/>
</dbReference>
<evidence type="ECO:0000256" key="3">
    <source>
        <dbReference type="ARBA" id="ARBA00023004"/>
    </source>
</evidence>
<keyword evidence="7" id="KW-1185">Reference proteome</keyword>